<feature type="region of interest" description="Disordered" evidence="1">
    <location>
        <begin position="1"/>
        <end position="55"/>
    </location>
</feature>
<name>A0AA85JS81_TRIRE</name>
<dbReference type="WBParaSite" id="TREG1_39080.1">
    <property type="protein sequence ID" value="TREG1_39080.1"/>
    <property type="gene ID" value="TREG1_39080"/>
</dbReference>
<sequence>MTSCQSRLPLPHSQLRVTNSAPRSSQTSQDAQRKEEEDDESSGCELPHFGQSLASGRSSLSQQMLVVRMMYPVGITATPLEVQSNAYFPGVGEPKNYYPLLLYFPPTYYSLFIRCGRLCWRRIERTFVDILKKGQSEKFTFLPTDIK</sequence>
<dbReference type="AlphaFoldDB" id="A0AA85JS81"/>
<feature type="compositionally biased region" description="Polar residues" evidence="1">
    <location>
        <begin position="15"/>
        <end position="30"/>
    </location>
</feature>
<reference evidence="3" key="2">
    <citation type="submission" date="2023-11" db="UniProtKB">
        <authorList>
            <consortium name="WormBaseParasite"/>
        </authorList>
    </citation>
    <scope>IDENTIFICATION</scope>
</reference>
<organism evidence="2 3">
    <name type="scientific">Trichobilharzia regenti</name>
    <name type="common">Nasal bird schistosome</name>
    <dbReference type="NCBI Taxonomy" id="157069"/>
    <lineage>
        <taxon>Eukaryota</taxon>
        <taxon>Metazoa</taxon>
        <taxon>Spiralia</taxon>
        <taxon>Lophotrochozoa</taxon>
        <taxon>Platyhelminthes</taxon>
        <taxon>Trematoda</taxon>
        <taxon>Digenea</taxon>
        <taxon>Strigeidida</taxon>
        <taxon>Schistosomatoidea</taxon>
        <taxon>Schistosomatidae</taxon>
        <taxon>Trichobilharzia</taxon>
    </lineage>
</organism>
<proteinExistence type="predicted"/>
<protein>
    <submittedName>
        <fullName evidence="3">Uncharacterized protein</fullName>
    </submittedName>
</protein>
<keyword evidence="2" id="KW-1185">Reference proteome</keyword>
<dbReference type="Proteomes" id="UP000050795">
    <property type="component" value="Unassembled WGS sequence"/>
</dbReference>
<reference evidence="2" key="1">
    <citation type="submission" date="2022-06" db="EMBL/GenBank/DDBJ databases">
        <authorList>
            <person name="Berger JAMES D."/>
            <person name="Berger JAMES D."/>
        </authorList>
    </citation>
    <scope>NUCLEOTIDE SEQUENCE [LARGE SCALE GENOMIC DNA]</scope>
</reference>
<evidence type="ECO:0000313" key="2">
    <source>
        <dbReference type="Proteomes" id="UP000050795"/>
    </source>
</evidence>
<evidence type="ECO:0000313" key="3">
    <source>
        <dbReference type="WBParaSite" id="TREG1_39080.1"/>
    </source>
</evidence>
<accession>A0AA85JS81</accession>
<evidence type="ECO:0000256" key="1">
    <source>
        <dbReference type="SAM" id="MobiDB-lite"/>
    </source>
</evidence>